<gene>
    <name evidence="8" type="ORF">DFJ65_0137</name>
</gene>
<organism evidence="8 9">
    <name type="scientific">Calidifontibacter indicus</name>
    <dbReference type="NCBI Taxonomy" id="419650"/>
    <lineage>
        <taxon>Bacteria</taxon>
        <taxon>Bacillati</taxon>
        <taxon>Actinomycetota</taxon>
        <taxon>Actinomycetes</taxon>
        <taxon>Micrococcales</taxon>
        <taxon>Dermacoccaceae</taxon>
        <taxon>Calidifontibacter</taxon>
    </lineage>
</organism>
<feature type="transmembrane region" description="Helical" evidence="7">
    <location>
        <begin position="225"/>
        <end position="248"/>
    </location>
</feature>
<evidence type="ECO:0000256" key="3">
    <source>
        <dbReference type="ARBA" id="ARBA00022475"/>
    </source>
</evidence>
<feature type="transmembrane region" description="Helical" evidence="7">
    <location>
        <begin position="94"/>
        <end position="117"/>
    </location>
</feature>
<keyword evidence="5 7" id="KW-1133">Transmembrane helix</keyword>
<feature type="transmembrane region" description="Helical" evidence="7">
    <location>
        <begin position="6"/>
        <end position="22"/>
    </location>
</feature>
<keyword evidence="9" id="KW-1185">Reference proteome</keyword>
<feature type="transmembrane region" description="Helical" evidence="7">
    <location>
        <begin position="193"/>
        <end position="213"/>
    </location>
</feature>
<dbReference type="GO" id="GO:0016020">
    <property type="term" value="C:membrane"/>
    <property type="evidence" value="ECO:0007669"/>
    <property type="project" value="UniProtKB-SubCell"/>
</dbReference>
<dbReference type="OrthoDB" id="5405318at2"/>
<keyword evidence="3" id="KW-1003">Cell membrane</keyword>
<comment type="caution">
    <text evidence="8">The sequence shown here is derived from an EMBL/GenBank/DDBJ whole genome shotgun (WGS) entry which is preliminary data.</text>
</comment>
<keyword evidence="4 7" id="KW-0812">Transmembrane</keyword>
<dbReference type="RefSeq" id="WP_115921343.1">
    <property type="nucleotide sequence ID" value="NZ_QTUA01000001.1"/>
</dbReference>
<reference evidence="8 9" key="1">
    <citation type="submission" date="2018-08" db="EMBL/GenBank/DDBJ databases">
        <title>Sequencing the genomes of 1000 actinobacteria strains.</title>
        <authorList>
            <person name="Klenk H.-P."/>
        </authorList>
    </citation>
    <scope>NUCLEOTIDE SEQUENCE [LARGE SCALE GENOMIC DNA]</scope>
    <source>
        <strain evidence="8 9">DSM 22967</strain>
    </source>
</reference>
<dbReference type="EMBL" id="QTUA01000001">
    <property type="protein sequence ID" value="REF29203.1"/>
    <property type="molecule type" value="Genomic_DNA"/>
</dbReference>
<evidence type="ECO:0008006" key="10">
    <source>
        <dbReference type="Google" id="ProtNLM"/>
    </source>
</evidence>
<comment type="subcellular location">
    <subcellularLocation>
        <location evidence="1">Membrane</location>
        <topology evidence="1">Multi-pass membrane protein</topology>
    </subcellularLocation>
</comment>
<feature type="transmembrane region" description="Helical" evidence="7">
    <location>
        <begin position="64"/>
        <end position="82"/>
    </location>
</feature>
<dbReference type="GO" id="GO:0055085">
    <property type="term" value="P:transmembrane transport"/>
    <property type="evidence" value="ECO:0007669"/>
    <property type="project" value="InterPro"/>
</dbReference>
<evidence type="ECO:0000256" key="6">
    <source>
        <dbReference type="ARBA" id="ARBA00023136"/>
    </source>
</evidence>
<keyword evidence="2" id="KW-0813">Transport</keyword>
<evidence type="ECO:0000313" key="8">
    <source>
        <dbReference type="EMBL" id="REF29203.1"/>
    </source>
</evidence>
<evidence type="ECO:0000256" key="1">
    <source>
        <dbReference type="ARBA" id="ARBA00004141"/>
    </source>
</evidence>
<proteinExistence type="predicted"/>
<evidence type="ECO:0000256" key="7">
    <source>
        <dbReference type="SAM" id="Phobius"/>
    </source>
</evidence>
<dbReference type="Pfam" id="PF03547">
    <property type="entry name" value="Mem_trans"/>
    <property type="match status" value="2"/>
</dbReference>
<evidence type="ECO:0000313" key="9">
    <source>
        <dbReference type="Proteomes" id="UP000256253"/>
    </source>
</evidence>
<feature type="transmembrane region" description="Helical" evidence="7">
    <location>
        <begin position="123"/>
        <end position="145"/>
    </location>
</feature>
<feature type="transmembrane region" description="Helical" evidence="7">
    <location>
        <begin position="166"/>
        <end position="187"/>
    </location>
</feature>
<feature type="transmembrane region" description="Helical" evidence="7">
    <location>
        <begin position="287"/>
        <end position="306"/>
    </location>
</feature>
<evidence type="ECO:0000256" key="4">
    <source>
        <dbReference type="ARBA" id="ARBA00022692"/>
    </source>
</evidence>
<dbReference type="AlphaFoldDB" id="A0A3D9ULA8"/>
<dbReference type="InterPro" id="IPR004776">
    <property type="entry name" value="Mem_transp_PIN-like"/>
</dbReference>
<keyword evidence="6 7" id="KW-0472">Membrane</keyword>
<dbReference type="Proteomes" id="UP000256253">
    <property type="component" value="Unassembled WGS sequence"/>
</dbReference>
<name>A0A3D9ULA8_9MICO</name>
<evidence type="ECO:0000256" key="2">
    <source>
        <dbReference type="ARBA" id="ARBA00022448"/>
    </source>
</evidence>
<accession>A0A3D9ULA8</accession>
<evidence type="ECO:0000256" key="5">
    <source>
        <dbReference type="ARBA" id="ARBA00022989"/>
    </source>
</evidence>
<sequence length="308" mass="32030">MAGVLEGFSIIATVVAVGWLLAHLKVLGIEAQNVLSKVAFYVASPALLLSVMQRTPLDAVLSPNLATAAVGAIGVGVIYLLITRAKWRDSLGASMIGALCAGYVNAGNLGIPIAQYVLGDVAWVAPTLLLQLLILTPVAMAVLDADARGERPTPLRSLGRMGSNPITLGAIAGLLLTLTDTTLPTVLARPIDLLGSMAVPSMLIAFGVSLRLGPKPATGGSAPQVWTLVALKTTAQPLLAWLVGAFVFGLDGPHLFAVVVLAALPTAQNVFTYAVRYNRAVTLSRDVVFISTFVSVPVIIVISALFHL</sequence>
<dbReference type="PANTHER" id="PTHR36838:SF3">
    <property type="entry name" value="TRANSPORTER AUXIN EFFLUX CARRIER EC FAMILY"/>
    <property type="match status" value="1"/>
</dbReference>
<feature type="transmembrane region" description="Helical" evidence="7">
    <location>
        <begin position="254"/>
        <end position="275"/>
    </location>
</feature>
<protein>
    <recommendedName>
        <fullName evidence="10">AEC family transporter</fullName>
    </recommendedName>
</protein>
<dbReference type="PANTHER" id="PTHR36838">
    <property type="entry name" value="AUXIN EFFLUX CARRIER FAMILY PROTEIN"/>
    <property type="match status" value="1"/>
</dbReference>